<dbReference type="AlphaFoldDB" id="A0A927BDA0"/>
<keyword evidence="6" id="KW-0675">Receptor</keyword>
<name>A0A927BDA0_9BACT</name>
<evidence type="ECO:0000256" key="1">
    <source>
        <dbReference type="ARBA" id="ARBA00004442"/>
    </source>
</evidence>
<dbReference type="Gene3D" id="2.60.40.1120">
    <property type="entry name" value="Carboxypeptidase-like, regulatory domain"/>
    <property type="match status" value="1"/>
</dbReference>
<evidence type="ECO:0000259" key="5">
    <source>
        <dbReference type="Pfam" id="PF00593"/>
    </source>
</evidence>
<keyword evidence="4" id="KW-0732">Signal</keyword>
<dbReference type="Gene3D" id="2.170.130.10">
    <property type="entry name" value="TonB-dependent receptor, plug domain"/>
    <property type="match status" value="1"/>
</dbReference>
<dbReference type="SUPFAM" id="SSF56935">
    <property type="entry name" value="Porins"/>
    <property type="match status" value="1"/>
</dbReference>
<proteinExistence type="predicted"/>
<feature type="chain" id="PRO_5036850803" evidence="4">
    <location>
        <begin position="23"/>
        <end position="800"/>
    </location>
</feature>
<dbReference type="Pfam" id="PF00593">
    <property type="entry name" value="TonB_dep_Rec_b-barrel"/>
    <property type="match status" value="1"/>
</dbReference>
<evidence type="ECO:0000256" key="2">
    <source>
        <dbReference type="ARBA" id="ARBA00023136"/>
    </source>
</evidence>
<reference evidence="6" key="1">
    <citation type="submission" date="2020-09" db="EMBL/GenBank/DDBJ databases">
        <authorList>
            <person name="Kim M.K."/>
        </authorList>
    </citation>
    <scope>NUCLEOTIDE SEQUENCE</scope>
    <source>
        <strain evidence="6">BT664</strain>
    </source>
</reference>
<organism evidence="6 7">
    <name type="scientific">Hymenobacter montanus</name>
    <dbReference type="NCBI Taxonomy" id="2771359"/>
    <lineage>
        <taxon>Bacteria</taxon>
        <taxon>Pseudomonadati</taxon>
        <taxon>Bacteroidota</taxon>
        <taxon>Cytophagia</taxon>
        <taxon>Cytophagales</taxon>
        <taxon>Hymenobacteraceae</taxon>
        <taxon>Hymenobacter</taxon>
    </lineage>
</organism>
<evidence type="ECO:0000313" key="6">
    <source>
        <dbReference type="EMBL" id="MBD2767988.1"/>
    </source>
</evidence>
<protein>
    <submittedName>
        <fullName evidence="6">TonB-dependent receptor</fullName>
    </submittedName>
</protein>
<comment type="subcellular location">
    <subcellularLocation>
        <location evidence="1">Cell outer membrane</location>
    </subcellularLocation>
</comment>
<gene>
    <name evidence="6" type="ORF">IC235_08790</name>
</gene>
<feature type="domain" description="TonB-dependent receptor-like beta-barrel" evidence="5">
    <location>
        <begin position="326"/>
        <end position="763"/>
    </location>
</feature>
<dbReference type="RefSeq" id="WP_191004807.1">
    <property type="nucleotide sequence ID" value="NZ_JACXAD010000008.1"/>
</dbReference>
<dbReference type="Gene3D" id="2.40.170.20">
    <property type="entry name" value="TonB-dependent receptor, beta-barrel domain"/>
    <property type="match status" value="1"/>
</dbReference>
<keyword evidence="7" id="KW-1185">Reference proteome</keyword>
<sequence>MRPLLPTLLSLLAIVATLPVAAQTATQPPVGASQTVRGTVLDAAAKAPVIGATVVVLGVEPALGASTDVNGRFRLSGVPVGRVKLRISSVGYEDLLLNEVTVTSGKEVVLELSLSERLTKLDEVTVTYKRSEDRTVTNNEMATVSARPFAPLDANRYAGSLGDPARMAQNFAGVGSANDTRNDIVVRGNSPASLLWRLEGVNVPNPNHFGSQGTTGGPVSMLNNNLLAKSDFLTGAFPAEYANALGSVFDLRLRKGNDEKREFLGQVGFNGVELGAEGPFSAKSKASYLVNYRYSLFSLLKSVGYEIAGTPNYQDFTAKVDVPVGSRGTFSAWTLAGRSNITFLGQDVDSTKADVYGDEATNTRVKYSTGIGAASYEHRFTDRTVARLTLSASRTTQEFGQDTLLFRGRSREVRAEIPNYTADFTQEKLSVNLSGAHKVSARDRVSAGVIVDLLRYQYGSGYTYPVTVVERDARGSTALSQLYLQWKHRFSDQLTLNAGLSASRFELNGRAVVEPRAGLQYQATPSSTISLAYGLHSTLQPLLTYFYQSPQADGTYALTNRALGFTRAHHLVLAYDRQLTDNLRLRVEGYHQWLFDAPVERTPSYFSLLTEGSSFGPLNKGNLVNEGTGRNYGLEITLERAFARGYYFLLTTSLFDSKYKGSDGVERNTPFNTHYVANALVGREFAVGQRRNTFTISLKAATTGGTYSTPINLEASGASRRAVYYYDRAFSKQQTPYFRADVKVGYKINRAGLTHEIALDLQNVSGHQNIFQQAYNARTNTIGTAYQQGFLPVPFYRLTF</sequence>
<dbReference type="Proteomes" id="UP000612233">
    <property type="component" value="Unassembled WGS sequence"/>
</dbReference>
<evidence type="ECO:0000256" key="3">
    <source>
        <dbReference type="ARBA" id="ARBA00023237"/>
    </source>
</evidence>
<dbReference type="EMBL" id="JACXAD010000008">
    <property type="protein sequence ID" value="MBD2767988.1"/>
    <property type="molecule type" value="Genomic_DNA"/>
</dbReference>
<keyword evidence="2" id="KW-0472">Membrane</keyword>
<comment type="caution">
    <text evidence="6">The sequence shown here is derived from an EMBL/GenBank/DDBJ whole genome shotgun (WGS) entry which is preliminary data.</text>
</comment>
<dbReference type="InterPro" id="IPR037066">
    <property type="entry name" value="Plug_dom_sf"/>
</dbReference>
<dbReference type="SUPFAM" id="SSF49464">
    <property type="entry name" value="Carboxypeptidase regulatory domain-like"/>
    <property type="match status" value="1"/>
</dbReference>
<accession>A0A927BDA0</accession>
<dbReference type="Pfam" id="PF13715">
    <property type="entry name" value="CarbopepD_reg_2"/>
    <property type="match status" value="1"/>
</dbReference>
<dbReference type="GO" id="GO:0009279">
    <property type="term" value="C:cell outer membrane"/>
    <property type="evidence" value="ECO:0007669"/>
    <property type="project" value="UniProtKB-SubCell"/>
</dbReference>
<dbReference type="InterPro" id="IPR000531">
    <property type="entry name" value="Beta-barrel_TonB"/>
</dbReference>
<evidence type="ECO:0000256" key="4">
    <source>
        <dbReference type="SAM" id="SignalP"/>
    </source>
</evidence>
<keyword evidence="3" id="KW-0998">Cell outer membrane</keyword>
<evidence type="ECO:0000313" key="7">
    <source>
        <dbReference type="Proteomes" id="UP000612233"/>
    </source>
</evidence>
<dbReference type="InterPro" id="IPR008969">
    <property type="entry name" value="CarboxyPept-like_regulatory"/>
</dbReference>
<dbReference type="InterPro" id="IPR036942">
    <property type="entry name" value="Beta-barrel_TonB_sf"/>
</dbReference>
<feature type="signal peptide" evidence="4">
    <location>
        <begin position="1"/>
        <end position="22"/>
    </location>
</feature>